<dbReference type="OrthoDB" id="5483139at2"/>
<reference evidence="1 2" key="1">
    <citation type="submission" date="2019-02" db="EMBL/GenBank/DDBJ databases">
        <title>Kribbella capetownensis sp. nov. and Kribbella speibonae sp. nov., isolated from soil.</title>
        <authorList>
            <person name="Curtis S.M."/>
            <person name="Norton I."/>
            <person name="Everest G.J."/>
            <person name="Meyers P.R."/>
        </authorList>
    </citation>
    <scope>NUCLEOTIDE SEQUENCE [LARGE SCALE GENOMIC DNA]</scope>
    <source>
        <strain evidence="1 2">YM53</strain>
    </source>
</reference>
<dbReference type="AlphaFoldDB" id="A0A4R0JME0"/>
<keyword evidence="2" id="KW-1185">Reference proteome</keyword>
<dbReference type="EMBL" id="SJKD01000005">
    <property type="protein sequence ID" value="TCC47530.1"/>
    <property type="molecule type" value="Genomic_DNA"/>
</dbReference>
<name>A0A4R0JME0_9ACTN</name>
<proteinExistence type="predicted"/>
<evidence type="ECO:0000313" key="2">
    <source>
        <dbReference type="Proteomes" id="UP000293342"/>
    </source>
</evidence>
<dbReference type="Proteomes" id="UP000293342">
    <property type="component" value="Unassembled WGS sequence"/>
</dbReference>
<comment type="caution">
    <text evidence="1">The sequence shown here is derived from an EMBL/GenBank/DDBJ whole genome shotgun (WGS) entry which is preliminary data.</text>
</comment>
<gene>
    <name evidence="1" type="ORF">E0H75_22405</name>
</gene>
<sequence length="612" mass="69770">MPSNEPEVILTPSPDTIEQAGRVRLTATLDTSETFFITEASWNFPGRGPFIVQTYDADDEVTEAKAVWHVPDDQTPGTFDIRVRVTAELHLARRGSGGSPPAPTTVVVHGKEEVTVRARPFASGDAVAVTMRRGDIVETDDQAFWVAIRNSTQALSFNRYAEFLAGTMRRRDVRRLAKLQKVRALPFPDMDQYRVLKTATEVFMMAHCGVRVDADRLGRPFKGLDLDEERVRLNRPDLDDDPFRAEIRHQWEDYITEGPRLPGEEDQAFLPYLAVIRLKLGDVDVVGDRDFGVNTYGILQSKLTNPCLIELIWNYWHREAHLVHAMSALLLRFQNVRTGRGPDPLAHLEIDPLRPLSNLMWGMVNDEQHRLTDTRVAYELFHHYGISMLQPGQPPMRPADSRVHFLGSFHRLLHVVSIFLKEDDDTTVLADAFPVLNALKEVHLQLTEGQGNQYLELPWQARQEDLMYQYMLARPEMREFLPSRVMVAYPEAWMDPVETVKRLYGWPDASVLHFRDLAIFGEQLLLGIRYGNWNDIRLPQQAANWVRYWRPELQGYIHAYQAVTGADLTVDPVDTTMPSILLRQRLLDQLAGTGSRRTSAAPVQLPGYSGSF</sequence>
<accession>A0A4R0JME0</accession>
<evidence type="ECO:0000313" key="1">
    <source>
        <dbReference type="EMBL" id="TCC47530.1"/>
    </source>
</evidence>
<protein>
    <recommendedName>
        <fullName evidence="3">8-amino-7-oxononanoate synthase</fullName>
    </recommendedName>
</protein>
<dbReference type="RefSeq" id="WP_131515600.1">
    <property type="nucleotide sequence ID" value="NZ_SJKD01000005.1"/>
</dbReference>
<evidence type="ECO:0008006" key="3">
    <source>
        <dbReference type="Google" id="ProtNLM"/>
    </source>
</evidence>
<organism evidence="1 2">
    <name type="scientific">Kribbella capetownensis</name>
    <dbReference type="NCBI Taxonomy" id="1572659"/>
    <lineage>
        <taxon>Bacteria</taxon>
        <taxon>Bacillati</taxon>
        <taxon>Actinomycetota</taxon>
        <taxon>Actinomycetes</taxon>
        <taxon>Propionibacteriales</taxon>
        <taxon>Kribbellaceae</taxon>
        <taxon>Kribbella</taxon>
    </lineage>
</organism>